<feature type="signal peptide" evidence="2">
    <location>
        <begin position="1"/>
        <end position="23"/>
    </location>
</feature>
<keyword evidence="2" id="KW-0732">Signal</keyword>
<keyword evidence="4" id="KW-1185">Reference proteome</keyword>
<name>A0ABW1YK39_9GAMM</name>
<evidence type="ECO:0000313" key="4">
    <source>
        <dbReference type="Proteomes" id="UP001596425"/>
    </source>
</evidence>
<sequence>MRTRAGMTLLLLLLLAISGRVLAAPCAMEAGVHEAMPAVDMQKAHCSGNDHCGRQAERDTAGNHLQAADCDQGCDCCPGHCAAALPAADPLLASSAGRAAANTYSDLNSDPSLDGMIRPPQSR</sequence>
<organism evidence="3 4">
    <name type="scientific">Microbulbifer taiwanensis</name>
    <dbReference type="NCBI Taxonomy" id="986746"/>
    <lineage>
        <taxon>Bacteria</taxon>
        <taxon>Pseudomonadati</taxon>
        <taxon>Pseudomonadota</taxon>
        <taxon>Gammaproteobacteria</taxon>
        <taxon>Cellvibrionales</taxon>
        <taxon>Microbulbiferaceae</taxon>
        <taxon>Microbulbifer</taxon>
    </lineage>
</organism>
<dbReference type="EMBL" id="JBHSVR010000001">
    <property type="protein sequence ID" value="MFC6633096.1"/>
    <property type="molecule type" value="Genomic_DNA"/>
</dbReference>
<proteinExistence type="predicted"/>
<accession>A0ABW1YK39</accession>
<feature type="chain" id="PRO_5047265297" description="CopL family metal-binding regulatory protein" evidence="2">
    <location>
        <begin position="24"/>
        <end position="123"/>
    </location>
</feature>
<evidence type="ECO:0000256" key="2">
    <source>
        <dbReference type="SAM" id="SignalP"/>
    </source>
</evidence>
<protein>
    <recommendedName>
        <fullName evidence="5">CopL family metal-binding regulatory protein</fullName>
    </recommendedName>
</protein>
<dbReference type="Proteomes" id="UP001596425">
    <property type="component" value="Unassembled WGS sequence"/>
</dbReference>
<evidence type="ECO:0008006" key="5">
    <source>
        <dbReference type="Google" id="ProtNLM"/>
    </source>
</evidence>
<evidence type="ECO:0000256" key="1">
    <source>
        <dbReference type="SAM" id="MobiDB-lite"/>
    </source>
</evidence>
<reference evidence="4" key="1">
    <citation type="journal article" date="2019" name="Int. J. Syst. Evol. Microbiol.">
        <title>The Global Catalogue of Microorganisms (GCM) 10K type strain sequencing project: providing services to taxonomists for standard genome sequencing and annotation.</title>
        <authorList>
            <consortium name="The Broad Institute Genomics Platform"/>
            <consortium name="The Broad Institute Genome Sequencing Center for Infectious Disease"/>
            <person name="Wu L."/>
            <person name="Ma J."/>
        </authorList>
    </citation>
    <scope>NUCLEOTIDE SEQUENCE [LARGE SCALE GENOMIC DNA]</scope>
    <source>
        <strain evidence="4">CGMCC 1.13718</strain>
    </source>
</reference>
<evidence type="ECO:0000313" key="3">
    <source>
        <dbReference type="EMBL" id="MFC6633096.1"/>
    </source>
</evidence>
<feature type="region of interest" description="Disordered" evidence="1">
    <location>
        <begin position="103"/>
        <end position="123"/>
    </location>
</feature>
<gene>
    <name evidence="3" type="ORF">ACFQBM_07395</name>
</gene>
<dbReference type="RefSeq" id="WP_377482878.1">
    <property type="nucleotide sequence ID" value="NZ_JBHSVR010000001.1"/>
</dbReference>
<comment type="caution">
    <text evidence="3">The sequence shown here is derived from an EMBL/GenBank/DDBJ whole genome shotgun (WGS) entry which is preliminary data.</text>
</comment>